<gene>
    <name evidence="3" type="primary">lgrE_3</name>
    <name evidence="3" type="ORF">CLPUN_53140</name>
</gene>
<dbReference type="AlphaFoldDB" id="A0A1S8SX44"/>
<comment type="similarity">
    <text evidence="1">Belongs to the thioesterase family.</text>
</comment>
<protein>
    <submittedName>
        <fullName evidence="3">Linear gramicidin dehydrogenase LgrE</fullName>
        <ecNumber evidence="3">1.1.-.-</ecNumber>
    </submittedName>
</protein>
<evidence type="ECO:0000259" key="2">
    <source>
        <dbReference type="Pfam" id="PF00975"/>
    </source>
</evidence>
<comment type="caution">
    <text evidence="3">The sequence shown here is derived from an EMBL/GenBank/DDBJ whole genome shotgun (WGS) entry which is preliminary data.</text>
</comment>
<proteinExistence type="inferred from homology"/>
<dbReference type="Proteomes" id="UP000190890">
    <property type="component" value="Unassembled WGS sequence"/>
</dbReference>
<dbReference type="InterPro" id="IPR029058">
    <property type="entry name" value="AB_hydrolase_fold"/>
</dbReference>
<dbReference type="GO" id="GO:0008610">
    <property type="term" value="P:lipid biosynthetic process"/>
    <property type="evidence" value="ECO:0007669"/>
    <property type="project" value="TreeGrafter"/>
</dbReference>
<accession>A0A1S8SX44</accession>
<keyword evidence="3" id="KW-0560">Oxidoreductase</keyword>
<dbReference type="STRING" id="29367.CLPUN_53140"/>
<dbReference type="PANTHER" id="PTHR11487">
    <property type="entry name" value="THIOESTERASE"/>
    <property type="match status" value="1"/>
</dbReference>
<evidence type="ECO:0000313" key="4">
    <source>
        <dbReference type="Proteomes" id="UP000190890"/>
    </source>
</evidence>
<dbReference type="InterPro" id="IPR001031">
    <property type="entry name" value="Thioesterase"/>
</dbReference>
<dbReference type="SUPFAM" id="SSF53474">
    <property type="entry name" value="alpha/beta-Hydrolases"/>
    <property type="match status" value="1"/>
</dbReference>
<dbReference type="RefSeq" id="WP_077850186.1">
    <property type="nucleotide sequence ID" value="NZ_LZZM01000245.1"/>
</dbReference>
<dbReference type="InterPro" id="IPR012223">
    <property type="entry name" value="TEII"/>
</dbReference>
<reference evidence="3 4" key="1">
    <citation type="submission" date="2016-05" db="EMBL/GenBank/DDBJ databases">
        <title>Microbial solvent formation.</title>
        <authorList>
            <person name="Poehlein A."/>
            <person name="Montoya Solano J.D."/>
            <person name="Flitsch S."/>
            <person name="Krabben P."/>
            <person name="Duerre P."/>
            <person name="Daniel R."/>
        </authorList>
    </citation>
    <scope>NUCLEOTIDE SEQUENCE [LARGE SCALE GENOMIC DNA]</scope>
    <source>
        <strain evidence="3 4">DSM 2619</strain>
    </source>
</reference>
<dbReference type="PANTHER" id="PTHR11487:SF0">
    <property type="entry name" value="S-ACYL FATTY ACID SYNTHASE THIOESTERASE, MEDIUM CHAIN"/>
    <property type="match status" value="1"/>
</dbReference>
<evidence type="ECO:0000256" key="1">
    <source>
        <dbReference type="ARBA" id="ARBA00007169"/>
    </source>
</evidence>
<name>A0A1S8SX44_9CLOT</name>
<keyword evidence="4" id="KW-1185">Reference proteome</keyword>
<dbReference type="Pfam" id="PF00975">
    <property type="entry name" value="Thioesterase"/>
    <property type="match status" value="1"/>
</dbReference>
<dbReference type="EC" id="1.1.-.-" evidence="3"/>
<dbReference type="Gene3D" id="3.40.50.1820">
    <property type="entry name" value="alpha/beta hydrolase"/>
    <property type="match status" value="1"/>
</dbReference>
<feature type="domain" description="Thioesterase" evidence="2">
    <location>
        <begin position="5"/>
        <end position="230"/>
    </location>
</feature>
<sequence>MKKVKLFCFPYAGGSSNIYEKWKELLSPSIELINIEYPGRGIRFTEPLLDNIDDLVNDAFNYVIKHIDTNTSYSFFGHSMGSIVAYEIMHKLSELNYDNPVHIFFSGKLAPHIESEFPPIHNLVNVEFKKQLLKLGGITKETLDNNDWTKLFIPILRADFKAVEKYHYLKPMLNFSCDFTILHGQDDILTLNRIEEWQYHTFGKCNFIQFSGDHFFIKEYTSEIADIINNTITAKL</sequence>
<organism evidence="3 4">
    <name type="scientific">Clostridium puniceum</name>
    <dbReference type="NCBI Taxonomy" id="29367"/>
    <lineage>
        <taxon>Bacteria</taxon>
        <taxon>Bacillati</taxon>
        <taxon>Bacillota</taxon>
        <taxon>Clostridia</taxon>
        <taxon>Eubacteriales</taxon>
        <taxon>Clostridiaceae</taxon>
        <taxon>Clostridium</taxon>
    </lineage>
</organism>
<dbReference type="GO" id="GO:0016491">
    <property type="term" value="F:oxidoreductase activity"/>
    <property type="evidence" value="ECO:0007669"/>
    <property type="project" value="UniProtKB-KW"/>
</dbReference>
<dbReference type="OrthoDB" id="2213423at2"/>
<evidence type="ECO:0000313" key="3">
    <source>
        <dbReference type="EMBL" id="OOM69982.1"/>
    </source>
</evidence>
<dbReference type="EMBL" id="LZZM01000245">
    <property type="protein sequence ID" value="OOM69982.1"/>
    <property type="molecule type" value="Genomic_DNA"/>
</dbReference>